<comment type="caution">
    <text evidence="3">The sequence shown here is derived from an EMBL/GenBank/DDBJ whole genome shotgun (WGS) entry which is preliminary data.</text>
</comment>
<feature type="compositionally biased region" description="Pro residues" evidence="1">
    <location>
        <begin position="76"/>
        <end position="91"/>
    </location>
</feature>
<gene>
    <name evidence="3" type="ORF">E6O51_19350</name>
</gene>
<keyword evidence="2" id="KW-0472">Membrane</keyword>
<sequence length="285" mass="30669">MRTNEGERSGRKLLPYLGLVLVAAVIGAVVAWLWRQETSVPEVVQPAPQPPAVAPAPDLQPGIGMPGAIQPERHFPPPVAEPEEGAPPLPPLDDSDAAFGEVLSGLAGDSAGLLIVNHLVRRIVVTVDNLPGNTLPVARAPLRQAEGAFRVSGAPDALVIAPDNAARYSPYVRLAEAVPADRLVALYARFYPLFQAAWEELGYPGGTQFNDRLMAVIDQLIATPEVRDPIPLVQPRVRYRFADERLEALPAGQKIMIRMGADNAVRIKAKLREIRVLLAGAGRRG</sequence>
<reference evidence="3 4" key="1">
    <citation type="submission" date="2019-04" db="EMBL/GenBank/DDBJ databases">
        <title>Azoarcus rhizosphaerae sp. nov. isolated from rhizosphere of Ficus religiosa.</title>
        <authorList>
            <person name="Lin S.-Y."/>
            <person name="Hameed A."/>
            <person name="Hsu Y.-H."/>
            <person name="Young C.-C."/>
        </authorList>
    </citation>
    <scope>NUCLEOTIDE SEQUENCE [LARGE SCALE GENOMIC DNA]</scope>
    <source>
        <strain evidence="3 4">CC-YHH848</strain>
    </source>
</reference>
<organism evidence="3 4">
    <name type="scientific">Pseudothauera rhizosphaerae</name>
    <dbReference type="NCBI Taxonomy" id="2565932"/>
    <lineage>
        <taxon>Bacteria</taxon>
        <taxon>Pseudomonadati</taxon>
        <taxon>Pseudomonadota</taxon>
        <taxon>Betaproteobacteria</taxon>
        <taxon>Rhodocyclales</taxon>
        <taxon>Zoogloeaceae</taxon>
        <taxon>Pseudothauera</taxon>
    </lineage>
</organism>
<feature type="region of interest" description="Disordered" evidence="1">
    <location>
        <begin position="65"/>
        <end position="94"/>
    </location>
</feature>
<evidence type="ECO:0000313" key="4">
    <source>
        <dbReference type="Proteomes" id="UP000307956"/>
    </source>
</evidence>
<dbReference type="EMBL" id="SSOD01000020">
    <property type="protein sequence ID" value="THF56572.1"/>
    <property type="molecule type" value="Genomic_DNA"/>
</dbReference>
<name>A0A4S4AC79_9RHOO</name>
<dbReference type="Proteomes" id="UP000307956">
    <property type="component" value="Unassembled WGS sequence"/>
</dbReference>
<keyword evidence="4" id="KW-1185">Reference proteome</keyword>
<protein>
    <submittedName>
        <fullName evidence="3">DUF3014 domain-containing protein</fullName>
    </submittedName>
</protein>
<evidence type="ECO:0000313" key="3">
    <source>
        <dbReference type="EMBL" id="THF56572.1"/>
    </source>
</evidence>
<dbReference type="AlphaFoldDB" id="A0A4S4AC79"/>
<evidence type="ECO:0000256" key="2">
    <source>
        <dbReference type="SAM" id="Phobius"/>
    </source>
</evidence>
<dbReference type="InterPro" id="IPR021382">
    <property type="entry name" value="DUF3014"/>
</dbReference>
<evidence type="ECO:0000256" key="1">
    <source>
        <dbReference type="SAM" id="MobiDB-lite"/>
    </source>
</evidence>
<dbReference type="Pfam" id="PF11219">
    <property type="entry name" value="DUF3014"/>
    <property type="match status" value="1"/>
</dbReference>
<proteinExistence type="predicted"/>
<feature type="transmembrane region" description="Helical" evidence="2">
    <location>
        <begin position="12"/>
        <end position="34"/>
    </location>
</feature>
<keyword evidence="2" id="KW-1133">Transmembrane helix</keyword>
<dbReference type="RefSeq" id="WP_136386666.1">
    <property type="nucleotide sequence ID" value="NZ_SSOD01000020.1"/>
</dbReference>
<dbReference type="OrthoDB" id="5502479at2"/>
<accession>A0A4S4AC79</accession>
<keyword evidence="2" id="KW-0812">Transmembrane</keyword>